<feature type="transmembrane region" description="Helical" evidence="1">
    <location>
        <begin position="25"/>
        <end position="47"/>
    </location>
</feature>
<keyword evidence="1" id="KW-0812">Transmembrane</keyword>
<name>V6MD08_9BACL</name>
<feature type="transmembrane region" description="Helical" evidence="1">
    <location>
        <begin position="146"/>
        <end position="174"/>
    </location>
</feature>
<dbReference type="RefSeq" id="WP_023554136.1">
    <property type="nucleotide sequence ID" value="NZ_KI629782.1"/>
</dbReference>
<dbReference type="eggNOG" id="COG3694">
    <property type="taxonomic scope" value="Bacteria"/>
</dbReference>
<evidence type="ECO:0000313" key="2">
    <source>
        <dbReference type="EMBL" id="EST55790.1"/>
    </source>
</evidence>
<feature type="transmembrane region" description="Helical" evidence="1">
    <location>
        <begin position="122"/>
        <end position="140"/>
    </location>
</feature>
<dbReference type="OrthoDB" id="9788195at2"/>
<reference evidence="2 3" key="1">
    <citation type="journal article" date="2014" name="Genome Announc.">
        <title>Draft Genome Sequence of Brevibacillus panacihumi Strain W25, a Halotolerant Hydrocarbon-Degrading Bacterium.</title>
        <authorList>
            <person name="Wang X."/>
            <person name="Jin D."/>
            <person name="Zhou L."/>
            <person name="Wu L."/>
            <person name="An W."/>
            <person name="Chen Y."/>
            <person name="Zhao L."/>
        </authorList>
    </citation>
    <scope>NUCLEOTIDE SEQUENCE [LARGE SCALE GENOMIC DNA]</scope>
    <source>
        <strain evidence="2 3">W25</strain>
    </source>
</reference>
<accession>V6MD08</accession>
<feature type="transmembrane region" description="Helical" evidence="1">
    <location>
        <begin position="231"/>
        <end position="250"/>
    </location>
</feature>
<keyword evidence="1" id="KW-1133">Transmembrane helix</keyword>
<organism evidence="2 3">
    <name type="scientific">Brevibacillus panacihumi W25</name>
    <dbReference type="NCBI Taxonomy" id="1408254"/>
    <lineage>
        <taxon>Bacteria</taxon>
        <taxon>Bacillati</taxon>
        <taxon>Bacillota</taxon>
        <taxon>Bacilli</taxon>
        <taxon>Bacillales</taxon>
        <taxon>Paenibacillaceae</taxon>
        <taxon>Brevibacillus</taxon>
    </lineage>
</organism>
<protein>
    <submittedName>
        <fullName evidence="2">ABC transporter permease</fullName>
    </submittedName>
</protein>
<proteinExistence type="predicted"/>
<keyword evidence="3" id="KW-1185">Reference proteome</keyword>
<dbReference type="PANTHER" id="PTHR36833:SF1">
    <property type="entry name" value="INTEGRAL MEMBRANE TRANSPORT PROTEIN"/>
    <property type="match status" value="1"/>
</dbReference>
<dbReference type="AlphaFoldDB" id="V6MD08"/>
<dbReference type="Proteomes" id="UP000017973">
    <property type="component" value="Unassembled WGS sequence"/>
</dbReference>
<feature type="transmembrane region" description="Helical" evidence="1">
    <location>
        <begin position="200"/>
        <end position="219"/>
    </location>
</feature>
<gene>
    <name evidence="2" type="ORF">T458_00175</name>
</gene>
<dbReference type="HOGENOM" id="CLU_071040_1_1_9"/>
<dbReference type="STRING" id="1408254.T458_00175"/>
<dbReference type="PATRIC" id="fig|1408254.3.peg.36"/>
<evidence type="ECO:0000313" key="3">
    <source>
        <dbReference type="Proteomes" id="UP000017973"/>
    </source>
</evidence>
<dbReference type="InterPro" id="IPR010390">
    <property type="entry name" value="ABC-2_transporter-like"/>
</dbReference>
<dbReference type="Pfam" id="PF06182">
    <property type="entry name" value="ABC2_membrane_6"/>
    <property type="match status" value="1"/>
</dbReference>
<evidence type="ECO:0000256" key="1">
    <source>
        <dbReference type="SAM" id="Phobius"/>
    </source>
</evidence>
<sequence length="262" mass="29859">MRYFQLYVCFFSARLKAMMEYRVDFLIGALSILFIQTTSILFVKIVFDHIHTLQGWTFHEVLFIYGIAATGRAIHQFFFENLWVLGSAYIRTGNFDRILLRPIPPLFHLIADRIQPDGIGQLIIGVIVLGIAIPELSMPWGGLETLILALLILSSGLIFIAVNLFFATFSFWMVDSFPIMSTTYQLSSFTNYPLTIYNKGLRFVLTWIIPYGFTSFYPAAVFVDQGGYHTVGYLTPAVAILCCMIAYFFWKRGLRSFASTGH</sequence>
<dbReference type="EMBL" id="AYJU01000001">
    <property type="protein sequence ID" value="EST55790.1"/>
    <property type="molecule type" value="Genomic_DNA"/>
</dbReference>
<keyword evidence="1" id="KW-0472">Membrane</keyword>
<dbReference type="PANTHER" id="PTHR36833">
    <property type="entry name" value="SLR0610 PROTEIN-RELATED"/>
    <property type="match status" value="1"/>
</dbReference>
<comment type="caution">
    <text evidence="2">The sequence shown here is derived from an EMBL/GenBank/DDBJ whole genome shotgun (WGS) entry which is preliminary data.</text>
</comment>